<dbReference type="GeneID" id="38776935"/>
<dbReference type="RefSeq" id="XP_027610931.1">
    <property type="nucleotide sequence ID" value="XM_027755130.1"/>
</dbReference>
<dbReference type="STRING" id="139825.A0A401GCV2"/>
<name>A0A401GCV2_9APHY</name>
<evidence type="ECO:0000313" key="2">
    <source>
        <dbReference type="EMBL" id="GBE80018.1"/>
    </source>
</evidence>
<feature type="compositionally biased region" description="Basic residues" evidence="1">
    <location>
        <begin position="188"/>
        <end position="199"/>
    </location>
</feature>
<feature type="compositionally biased region" description="Basic residues" evidence="1">
    <location>
        <begin position="340"/>
        <end position="353"/>
    </location>
</feature>
<dbReference type="InParanoid" id="A0A401GCV2"/>
<comment type="caution">
    <text evidence="2">The sequence shown here is derived from an EMBL/GenBank/DDBJ whole genome shotgun (WGS) entry which is preliminary data.</text>
</comment>
<gene>
    <name evidence="2" type="ORF">SCP_0212200</name>
</gene>
<protein>
    <submittedName>
        <fullName evidence="2">Uncharacterized protein</fullName>
    </submittedName>
</protein>
<dbReference type="EMBL" id="BFAD01000002">
    <property type="protein sequence ID" value="GBE80018.1"/>
    <property type="molecule type" value="Genomic_DNA"/>
</dbReference>
<proteinExistence type="predicted"/>
<dbReference type="AlphaFoldDB" id="A0A401GCV2"/>
<keyword evidence="3" id="KW-1185">Reference proteome</keyword>
<organism evidence="2 3">
    <name type="scientific">Sparassis crispa</name>
    <dbReference type="NCBI Taxonomy" id="139825"/>
    <lineage>
        <taxon>Eukaryota</taxon>
        <taxon>Fungi</taxon>
        <taxon>Dikarya</taxon>
        <taxon>Basidiomycota</taxon>
        <taxon>Agaricomycotina</taxon>
        <taxon>Agaricomycetes</taxon>
        <taxon>Polyporales</taxon>
        <taxon>Sparassidaceae</taxon>
        <taxon>Sparassis</taxon>
    </lineage>
</organism>
<feature type="region of interest" description="Disordered" evidence="1">
    <location>
        <begin position="36"/>
        <end position="120"/>
    </location>
</feature>
<dbReference type="OrthoDB" id="3438340at2759"/>
<feature type="region of interest" description="Disordered" evidence="1">
    <location>
        <begin position="170"/>
        <end position="202"/>
    </location>
</feature>
<feature type="region of interest" description="Disordered" evidence="1">
    <location>
        <begin position="264"/>
        <end position="368"/>
    </location>
</feature>
<feature type="compositionally biased region" description="Basic and acidic residues" evidence="1">
    <location>
        <begin position="47"/>
        <end position="60"/>
    </location>
</feature>
<evidence type="ECO:0000256" key="1">
    <source>
        <dbReference type="SAM" id="MobiDB-lite"/>
    </source>
</evidence>
<dbReference type="Proteomes" id="UP000287166">
    <property type="component" value="Unassembled WGS sequence"/>
</dbReference>
<feature type="compositionally biased region" description="Low complexity" evidence="1">
    <location>
        <begin position="279"/>
        <end position="289"/>
    </location>
</feature>
<reference evidence="2 3" key="1">
    <citation type="journal article" date="2018" name="Sci. Rep.">
        <title>Genome sequence of the cauliflower mushroom Sparassis crispa (Hanabiratake) and its association with beneficial usage.</title>
        <authorList>
            <person name="Kiyama R."/>
            <person name="Furutani Y."/>
            <person name="Kawaguchi K."/>
            <person name="Nakanishi T."/>
        </authorList>
    </citation>
    <scope>NUCLEOTIDE SEQUENCE [LARGE SCALE GENOMIC DNA]</scope>
</reference>
<accession>A0A401GCV2</accession>
<sequence length="368" mass="39924">MANILDEDDVDAETLQAQVDMSMAFTENLVASWMKSSEGKLPSSKWRRQDEEKELEEYMRRPPRLGVGAAIPESTSAFGRDTAKLKNKLTGGAGKKRAREEEREVVVVPSDDEEESRAGAIRKKVKLDPFAKVSKPKEKKNKLKAELSPAKEHLVAVNVEENIKIEDVVPMEGQIEGEQETAAPPSSPKKKKKKKKHKVAGNSVVDLTVSPLSTFSKLAPDSVGSVPSSVKVQEESTVISRFLQGVKHLTRSLDISAFSAISVPSSPEKLASENKARTSVASAANVASSPEKTKPEPIDANSLPPSPAKHASKPTLISGVPLLNLDGPPIEVEEDATTSPKKKRKRKKHKKKKVLADTHVSGDAEEEG</sequence>
<evidence type="ECO:0000313" key="3">
    <source>
        <dbReference type="Proteomes" id="UP000287166"/>
    </source>
</evidence>